<evidence type="ECO:0000313" key="3">
    <source>
        <dbReference type="EMBL" id="KAJ2674813.1"/>
    </source>
</evidence>
<feature type="chain" id="PRO_5040729371" description="Peptidase S1 domain-containing protein" evidence="1">
    <location>
        <begin position="24"/>
        <end position="270"/>
    </location>
</feature>
<dbReference type="AlphaFoldDB" id="A0A9W8KXD9"/>
<feature type="signal peptide" evidence="1">
    <location>
        <begin position="1"/>
        <end position="23"/>
    </location>
</feature>
<gene>
    <name evidence="3" type="ORF">GGI25_004200</name>
</gene>
<dbReference type="Proteomes" id="UP001151518">
    <property type="component" value="Unassembled WGS sequence"/>
</dbReference>
<dbReference type="InterPro" id="IPR001314">
    <property type="entry name" value="Peptidase_S1A"/>
</dbReference>
<dbReference type="PRINTS" id="PR00722">
    <property type="entry name" value="CHYMOTRYPSIN"/>
</dbReference>
<dbReference type="OrthoDB" id="6380398at2759"/>
<dbReference type="InterPro" id="IPR009003">
    <property type="entry name" value="Peptidase_S1_PA"/>
</dbReference>
<protein>
    <recommendedName>
        <fullName evidence="2">Peptidase S1 domain-containing protein</fullName>
    </recommendedName>
</protein>
<dbReference type="PANTHER" id="PTHR24260">
    <property type="match status" value="1"/>
</dbReference>
<accession>A0A9W8KXD9</accession>
<name>A0A9W8KXD9_9FUNG</name>
<dbReference type="PANTHER" id="PTHR24260:SF136">
    <property type="entry name" value="GH08193P-RELATED"/>
    <property type="match status" value="1"/>
</dbReference>
<reference evidence="3" key="1">
    <citation type="submission" date="2022-07" db="EMBL/GenBank/DDBJ databases">
        <title>Phylogenomic reconstructions and comparative analyses of Kickxellomycotina fungi.</title>
        <authorList>
            <person name="Reynolds N.K."/>
            <person name="Stajich J.E."/>
            <person name="Barry K."/>
            <person name="Grigoriev I.V."/>
            <person name="Crous P."/>
            <person name="Smith M.E."/>
        </authorList>
    </citation>
    <scope>NUCLEOTIDE SEQUENCE</scope>
    <source>
        <strain evidence="3">NRRL 3115</strain>
    </source>
</reference>
<dbReference type="PROSITE" id="PS00134">
    <property type="entry name" value="TRYPSIN_HIS"/>
    <property type="match status" value="1"/>
</dbReference>
<proteinExistence type="predicted"/>
<dbReference type="InterPro" id="IPR051333">
    <property type="entry name" value="CLIP_Serine_Protease"/>
</dbReference>
<evidence type="ECO:0000256" key="1">
    <source>
        <dbReference type="SAM" id="SignalP"/>
    </source>
</evidence>
<dbReference type="Gene3D" id="2.40.10.10">
    <property type="entry name" value="Trypsin-like serine proteases"/>
    <property type="match status" value="1"/>
</dbReference>
<feature type="domain" description="Peptidase S1" evidence="2">
    <location>
        <begin position="31"/>
        <end position="267"/>
    </location>
</feature>
<evidence type="ECO:0000259" key="2">
    <source>
        <dbReference type="PROSITE" id="PS50240"/>
    </source>
</evidence>
<dbReference type="GO" id="GO:0004252">
    <property type="term" value="F:serine-type endopeptidase activity"/>
    <property type="evidence" value="ECO:0007669"/>
    <property type="project" value="InterPro"/>
</dbReference>
<sequence>MLIVSAKVFLLLILCVAASKVIAVPHLHRRIIGGFDVPDSAAPWAARLVFTSGTGSSLCAGTFISQRHIITAAHCVIGPSAVYPVQNTTVGYGSSELTKQTKVMPVKITPHPYFGSQSNININDIAVVEIPNAHNVQPAAIYMGTVGVHESVLAVGWGATTGTNDPRSAPSRLRGAYLKVGQECRRVDPVMDGSRICTLNKYTVGRATCKGDSGGGLFVLANSTVLLLAGLDSQGGRIGDPTCGTADGYSLFTRIKSHMKFIGQATGIVF</sequence>
<dbReference type="InterPro" id="IPR043504">
    <property type="entry name" value="Peptidase_S1_PA_chymotrypsin"/>
</dbReference>
<dbReference type="GO" id="GO:0006508">
    <property type="term" value="P:proteolysis"/>
    <property type="evidence" value="ECO:0007669"/>
    <property type="project" value="InterPro"/>
</dbReference>
<dbReference type="PROSITE" id="PS50240">
    <property type="entry name" value="TRYPSIN_DOM"/>
    <property type="match status" value="1"/>
</dbReference>
<keyword evidence="1" id="KW-0732">Signal</keyword>
<organism evidence="3 4">
    <name type="scientific">Coemansia spiralis</name>
    <dbReference type="NCBI Taxonomy" id="417178"/>
    <lineage>
        <taxon>Eukaryota</taxon>
        <taxon>Fungi</taxon>
        <taxon>Fungi incertae sedis</taxon>
        <taxon>Zoopagomycota</taxon>
        <taxon>Kickxellomycotina</taxon>
        <taxon>Kickxellomycetes</taxon>
        <taxon>Kickxellales</taxon>
        <taxon>Kickxellaceae</taxon>
        <taxon>Coemansia</taxon>
    </lineage>
</organism>
<dbReference type="Pfam" id="PF00089">
    <property type="entry name" value="Trypsin"/>
    <property type="match status" value="1"/>
</dbReference>
<evidence type="ECO:0000313" key="4">
    <source>
        <dbReference type="Proteomes" id="UP001151518"/>
    </source>
</evidence>
<dbReference type="EMBL" id="JANBTW010000053">
    <property type="protein sequence ID" value="KAJ2674813.1"/>
    <property type="molecule type" value="Genomic_DNA"/>
</dbReference>
<dbReference type="SMART" id="SM00020">
    <property type="entry name" value="Tryp_SPc"/>
    <property type="match status" value="1"/>
</dbReference>
<dbReference type="InterPro" id="IPR001254">
    <property type="entry name" value="Trypsin_dom"/>
</dbReference>
<dbReference type="SUPFAM" id="SSF50494">
    <property type="entry name" value="Trypsin-like serine proteases"/>
    <property type="match status" value="1"/>
</dbReference>
<dbReference type="InterPro" id="IPR018114">
    <property type="entry name" value="TRYPSIN_HIS"/>
</dbReference>
<comment type="caution">
    <text evidence="3">The sequence shown here is derived from an EMBL/GenBank/DDBJ whole genome shotgun (WGS) entry which is preliminary data.</text>
</comment>